<name>A0A1Y6IZG1_9VIBR</name>
<protein>
    <submittedName>
        <fullName evidence="1">Uncharacterized protein</fullName>
    </submittedName>
</protein>
<gene>
    <name evidence="1" type="ORF">VIM7927_03181</name>
</gene>
<reference evidence="1 2" key="1">
    <citation type="submission" date="2017-05" db="EMBL/GenBank/DDBJ databases">
        <authorList>
            <person name="Song R."/>
            <person name="Chenine A.L."/>
            <person name="Ruprecht R.M."/>
        </authorList>
    </citation>
    <scope>NUCLEOTIDE SEQUENCE [LARGE SCALE GENOMIC DNA]</scope>
    <source>
        <strain evidence="1 2">CECT 7927</strain>
    </source>
</reference>
<evidence type="ECO:0000313" key="1">
    <source>
        <dbReference type="EMBL" id="SMS01872.1"/>
    </source>
</evidence>
<dbReference type="EMBL" id="FXXI01000007">
    <property type="protein sequence ID" value="SMS01872.1"/>
    <property type="molecule type" value="Genomic_DNA"/>
</dbReference>
<organism evidence="1 2">
    <name type="scientific">Vibrio mangrovi</name>
    <dbReference type="NCBI Taxonomy" id="474394"/>
    <lineage>
        <taxon>Bacteria</taxon>
        <taxon>Pseudomonadati</taxon>
        <taxon>Pseudomonadota</taxon>
        <taxon>Gammaproteobacteria</taxon>
        <taxon>Vibrionales</taxon>
        <taxon>Vibrionaceae</taxon>
        <taxon>Vibrio</taxon>
    </lineage>
</organism>
<accession>A0A1Y6IZG1</accession>
<dbReference type="Proteomes" id="UP000196125">
    <property type="component" value="Unassembled WGS sequence"/>
</dbReference>
<sequence length="58" mass="6431">MKDEFVPTPIRIGGIRLRFGLFSGGKLLCTGILDGAIRASKSFFQVVILHFFDKSSEI</sequence>
<evidence type="ECO:0000313" key="2">
    <source>
        <dbReference type="Proteomes" id="UP000196125"/>
    </source>
</evidence>
<proteinExistence type="predicted"/>
<dbReference type="AlphaFoldDB" id="A0A1Y6IZG1"/>